<accession>X0W3C6</accession>
<evidence type="ECO:0000313" key="2">
    <source>
        <dbReference type="EMBL" id="GAG07236.1"/>
    </source>
</evidence>
<gene>
    <name evidence="2" type="ORF">S01H1_40587</name>
</gene>
<name>X0W3C6_9ZZZZ</name>
<organism evidence="2">
    <name type="scientific">marine sediment metagenome</name>
    <dbReference type="NCBI Taxonomy" id="412755"/>
    <lineage>
        <taxon>unclassified sequences</taxon>
        <taxon>metagenomes</taxon>
        <taxon>ecological metagenomes</taxon>
    </lineage>
</organism>
<sequence>GHTHRTAHGVFLSRSDWDAARLLDAEVDHLLRRMKPHRGETIFLVIDDTRIPKRGKKMFAIKRTWDHKQQRFVHGHIVVTAAIVFRGVTLP</sequence>
<protein>
    <recommendedName>
        <fullName evidence="1">Transposase IS701-like DDE domain-containing protein</fullName>
    </recommendedName>
</protein>
<proteinExistence type="predicted"/>
<evidence type="ECO:0000259" key="1">
    <source>
        <dbReference type="Pfam" id="PF13546"/>
    </source>
</evidence>
<dbReference type="InterPro" id="IPR038721">
    <property type="entry name" value="IS701-like_DDE_dom"/>
</dbReference>
<reference evidence="2" key="1">
    <citation type="journal article" date="2014" name="Front. Microbiol.">
        <title>High frequency of phylogenetically diverse reductive dehalogenase-homologous genes in deep subseafloor sedimentary metagenomes.</title>
        <authorList>
            <person name="Kawai M."/>
            <person name="Futagami T."/>
            <person name="Toyoda A."/>
            <person name="Takaki Y."/>
            <person name="Nishi S."/>
            <person name="Hori S."/>
            <person name="Arai W."/>
            <person name="Tsubouchi T."/>
            <person name="Morono Y."/>
            <person name="Uchiyama I."/>
            <person name="Ito T."/>
            <person name="Fujiyama A."/>
            <person name="Inagaki F."/>
            <person name="Takami H."/>
        </authorList>
    </citation>
    <scope>NUCLEOTIDE SEQUENCE</scope>
    <source>
        <strain evidence="2">Expedition CK06-06</strain>
    </source>
</reference>
<feature type="domain" description="Transposase IS701-like DDE" evidence="1">
    <location>
        <begin position="10"/>
        <end position="90"/>
    </location>
</feature>
<dbReference type="EMBL" id="BARS01025708">
    <property type="protein sequence ID" value="GAG07236.1"/>
    <property type="molecule type" value="Genomic_DNA"/>
</dbReference>
<dbReference type="AlphaFoldDB" id="X0W3C6"/>
<feature type="non-terminal residue" evidence="2">
    <location>
        <position position="1"/>
    </location>
</feature>
<comment type="caution">
    <text evidence="2">The sequence shown here is derived from an EMBL/GenBank/DDBJ whole genome shotgun (WGS) entry which is preliminary data.</text>
</comment>
<dbReference type="Pfam" id="PF13546">
    <property type="entry name" value="DDE_5"/>
    <property type="match status" value="1"/>
</dbReference>